<dbReference type="HOGENOM" id="CLU_356627_0_0_1"/>
<evidence type="ECO:0000313" key="3">
    <source>
        <dbReference type="EMBL" id="EAS06386.2"/>
    </source>
</evidence>
<evidence type="ECO:0000256" key="2">
    <source>
        <dbReference type="SAM" id="Phobius"/>
    </source>
</evidence>
<keyword evidence="3" id="KW-0238">DNA-binding</keyword>
<dbReference type="eggNOG" id="KOG3431">
    <property type="taxonomic scope" value="Eukaryota"/>
</dbReference>
<name>Q24F21_TETTS</name>
<accession>Q24F21</accession>
<keyword evidence="2" id="KW-0472">Membrane</keyword>
<sequence>MASSETVQIFFPKSQVNKKGYLVGFNISGFQTTVIFVEENSDLKKLENVLNGSKTLSNLIGYCGCKMVILGRIFEEGDEITEYCKQQMETYDLWIDIEYSSMNKLSKRSDVFQNYKIQENRKLGDKYKIKTLLCFGYKYKTKSQVIFYDKIQQNSLLSINPNKVKNAYSSFDIPHQFIESYYDQRNKQDNDSQLQEYFKKHIDVSDFDVNICQMEAIKQDIFNNKYHQNLPELEYTIKQINFSNMINQIYQEELKVTNAAEQNEQQDQTSQQSNQEEQTDLSSKENVYKKWLKPGKNMLFFIQILVWCSSVQKLFYSLVYNLLSYKLPFIEKSLVDMKVGRNVFNQVKFKIEVMQSWPILLGILKHKHQSLKYSFILKIYLRLLSGLTYIAIDTILGLFSILFIAFNVTKILGFIHQYFSGIHIDALSKEVEWLMSDPAGLKTNKNLNKIMGFLISNLFIFWNNFTTFATPFEPYLMRLIAFFGFFGISFELCIVNDIINILTLHVYIIYRMLMMLYREVMALIKMLYGVMKGKVLKNSNYEVSWDHKVLSMIFFFFLVSMFPTIAMYYFAYLLIVLVVYITKVSLNTTVHMLNTFPAFILLQYFTNKDLFPKFCQVTLSQCKDLNDMAIFNLETRPMPVSYLLACFNSSNFFIFYKFVYGTYFHKTINRNIKVLQKGQCWQNFKILIQRKRYIDSCRRKQNCQKKTLFFPWRSRTQNQFLFKRDRKRYCTTFRDVTHLTQQKNKFFEMKNNLLCLIIEICKKSQKFICLFNNLLLFFIFICIYKLEIYSKQNIQLYNWCFQNMCFVPEYFCQDLCSALCLLEIIFQENLTFLKIYFFSISILIDFKSNEIWDAKIHSFIHSFINTYLLIQFIYQFQIANLKKLKNNQKNQKLLNFTNSNKKKKIQKNGSTNGKQTIQKNFCLN</sequence>
<dbReference type="PANTHER" id="PTHR21329">
    <property type="entry name" value="PHOSPHATIDYLINOSITOL N-ACETYLGLUCOSAMINYLTRANSFERASE SUBUNIT Q-RELATED"/>
    <property type="match status" value="1"/>
</dbReference>
<dbReference type="eggNOG" id="KOG1183">
    <property type="taxonomic scope" value="Eukaryota"/>
</dbReference>
<organism evidence="3 4">
    <name type="scientific">Tetrahymena thermophila (strain SB210)</name>
    <dbReference type="NCBI Taxonomy" id="312017"/>
    <lineage>
        <taxon>Eukaryota</taxon>
        <taxon>Sar</taxon>
        <taxon>Alveolata</taxon>
        <taxon>Ciliophora</taxon>
        <taxon>Intramacronucleata</taxon>
        <taxon>Oligohymenophorea</taxon>
        <taxon>Hymenostomatida</taxon>
        <taxon>Tetrahymenina</taxon>
        <taxon>Tetrahymenidae</taxon>
        <taxon>Tetrahymena</taxon>
    </lineage>
</organism>
<dbReference type="KEGG" id="tet:TTHERM_00945240"/>
<protein>
    <submittedName>
        <fullName evidence="3">Double-stranded DNA-binding domain protein, putative</fullName>
    </submittedName>
</protein>
<reference evidence="4" key="1">
    <citation type="journal article" date="2006" name="PLoS Biol.">
        <title>Macronuclear genome sequence of the ciliate Tetrahymena thermophila, a model eukaryote.</title>
        <authorList>
            <person name="Eisen J.A."/>
            <person name="Coyne R.S."/>
            <person name="Wu M."/>
            <person name="Wu D."/>
            <person name="Thiagarajan M."/>
            <person name="Wortman J.R."/>
            <person name="Badger J.H."/>
            <person name="Ren Q."/>
            <person name="Amedeo P."/>
            <person name="Jones K.M."/>
            <person name="Tallon L.J."/>
            <person name="Delcher A.L."/>
            <person name="Salzberg S.L."/>
            <person name="Silva J.C."/>
            <person name="Haas B.J."/>
            <person name="Majoros W.H."/>
            <person name="Farzad M."/>
            <person name="Carlton J.M."/>
            <person name="Smith R.K. Jr."/>
            <person name="Garg J."/>
            <person name="Pearlman R.E."/>
            <person name="Karrer K.M."/>
            <person name="Sun L."/>
            <person name="Manning G."/>
            <person name="Elde N.C."/>
            <person name="Turkewitz A.P."/>
            <person name="Asai D.J."/>
            <person name="Wilkes D.E."/>
            <person name="Wang Y."/>
            <person name="Cai H."/>
            <person name="Collins K."/>
            <person name="Stewart B.A."/>
            <person name="Lee S.R."/>
            <person name="Wilamowska K."/>
            <person name="Weinberg Z."/>
            <person name="Ruzzo W.L."/>
            <person name="Wloga D."/>
            <person name="Gaertig J."/>
            <person name="Frankel J."/>
            <person name="Tsao C.-C."/>
            <person name="Gorovsky M.A."/>
            <person name="Keeling P.J."/>
            <person name="Waller R.F."/>
            <person name="Patron N.J."/>
            <person name="Cherry J.M."/>
            <person name="Stover N.A."/>
            <person name="Krieger C.J."/>
            <person name="del Toro C."/>
            <person name="Ryder H.F."/>
            <person name="Williamson S.C."/>
            <person name="Barbeau R.A."/>
            <person name="Hamilton E.P."/>
            <person name="Orias E."/>
        </authorList>
    </citation>
    <scope>NUCLEOTIDE SEQUENCE [LARGE SCALE GENOMIC DNA]</scope>
    <source>
        <strain evidence="4">SB210</strain>
    </source>
</reference>
<dbReference type="InterPro" id="IPR007720">
    <property type="entry name" value="PigQ/GPI1"/>
</dbReference>
<evidence type="ECO:0000313" key="4">
    <source>
        <dbReference type="Proteomes" id="UP000009168"/>
    </source>
</evidence>
<feature type="transmembrane region" description="Helical" evidence="2">
    <location>
        <begin position="640"/>
        <end position="660"/>
    </location>
</feature>
<keyword evidence="2" id="KW-0812">Transmembrane</keyword>
<proteinExistence type="predicted"/>
<dbReference type="Proteomes" id="UP000009168">
    <property type="component" value="Unassembled WGS sequence"/>
</dbReference>
<dbReference type="GO" id="GO:0006506">
    <property type="term" value="P:GPI anchor biosynthetic process"/>
    <property type="evidence" value="ECO:0007669"/>
    <property type="project" value="InterPro"/>
</dbReference>
<dbReference type="STRING" id="312017.Q24F21"/>
<dbReference type="AlphaFoldDB" id="Q24F21"/>
<dbReference type="GO" id="GO:0005783">
    <property type="term" value="C:endoplasmic reticulum"/>
    <property type="evidence" value="ECO:0007669"/>
    <property type="project" value="TreeGrafter"/>
</dbReference>
<dbReference type="GO" id="GO:0003677">
    <property type="term" value="F:DNA binding"/>
    <property type="evidence" value="ECO:0007669"/>
    <property type="project" value="UniProtKB-KW"/>
</dbReference>
<dbReference type="RefSeq" id="XP_001026631.2">
    <property type="nucleotide sequence ID" value="XM_001026631.2"/>
</dbReference>
<feature type="transmembrane region" description="Helical" evidence="2">
    <location>
        <begin position="767"/>
        <end position="786"/>
    </location>
</feature>
<keyword evidence="2" id="KW-1133">Transmembrane helix</keyword>
<feature type="transmembrane region" description="Helical" evidence="2">
    <location>
        <begin position="479"/>
        <end position="502"/>
    </location>
</feature>
<dbReference type="Pfam" id="PF05024">
    <property type="entry name" value="Gpi1"/>
    <property type="match status" value="1"/>
</dbReference>
<dbReference type="GO" id="GO:0016020">
    <property type="term" value="C:membrane"/>
    <property type="evidence" value="ECO:0007669"/>
    <property type="project" value="InterPro"/>
</dbReference>
<dbReference type="GeneID" id="7837238"/>
<gene>
    <name evidence="3" type="ORF">TTHERM_00945240</name>
</gene>
<dbReference type="EMBL" id="GG662297">
    <property type="protein sequence ID" value="EAS06386.2"/>
    <property type="molecule type" value="Genomic_DNA"/>
</dbReference>
<dbReference type="InParanoid" id="Q24F21"/>
<feature type="transmembrane region" description="Helical" evidence="2">
    <location>
        <begin position="549"/>
        <end position="582"/>
    </location>
</feature>
<feature type="transmembrane region" description="Helical" evidence="2">
    <location>
        <begin position="508"/>
        <end position="528"/>
    </location>
</feature>
<feature type="compositionally biased region" description="Low complexity" evidence="1">
    <location>
        <begin position="261"/>
        <end position="276"/>
    </location>
</feature>
<keyword evidence="4" id="KW-1185">Reference proteome</keyword>
<evidence type="ECO:0000256" key="1">
    <source>
        <dbReference type="SAM" id="MobiDB-lite"/>
    </source>
</evidence>
<dbReference type="PANTHER" id="PTHR21329:SF3">
    <property type="entry name" value="PHOSPHATIDYLINOSITOL N-ACETYLGLUCOSAMINYLTRANSFERASE SUBUNIT Q"/>
    <property type="match status" value="1"/>
</dbReference>
<feature type="region of interest" description="Disordered" evidence="1">
    <location>
        <begin position="260"/>
        <end position="281"/>
    </location>
</feature>
<dbReference type="OrthoDB" id="70250at2759"/>
<feature type="transmembrane region" description="Helical" evidence="2">
    <location>
        <begin position="450"/>
        <end position="472"/>
    </location>
</feature>
<feature type="transmembrane region" description="Helical" evidence="2">
    <location>
        <begin position="379"/>
        <end position="406"/>
    </location>
</feature>